<organism evidence="6 7">
    <name type="scientific">Geotrichum candidum</name>
    <name type="common">Oospora lactis</name>
    <name type="synonym">Dipodascus geotrichum</name>
    <dbReference type="NCBI Taxonomy" id="1173061"/>
    <lineage>
        <taxon>Eukaryota</taxon>
        <taxon>Fungi</taxon>
        <taxon>Dikarya</taxon>
        <taxon>Ascomycota</taxon>
        <taxon>Saccharomycotina</taxon>
        <taxon>Dipodascomycetes</taxon>
        <taxon>Dipodascales</taxon>
        <taxon>Dipodascaceae</taxon>
        <taxon>Geotrichum</taxon>
    </lineage>
</organism>
<proteinExistence type="inferred from homology"/>
<name>A0A9P5G1H3_GEOCN</name>
<dbReference type="Pfam" id="PF03223">
    <property type="entry name" value="V-ATPase_C"/>
    <property type="match status" value="2"/>
</dbReference>
<evidence type="ECO:0000256" key="5">
    <source>
        <dbReference type="RuleBase" id="RU364010"/>
    </source>
</evidence>
<dbReference type="CDD" id="cd14785">
    <property type="entry name" value="V-ATPase_C"/>
    <property type="match status" value="1"/>
</dbReference>
<evidence type="ECO:0000256" key="3">
    <source>
        <dbReference type="ARBA" id="ARBA00022781"/>
    </source>
</evidence>
<gene>
    <name evidence="6" type="ORF">DV451_004103</name>
</gene>
<dbReference type="Gene3D" id="1.20.1460.10">
    <property type="entry name" value="subunit c (vma5p) of the yeast v-atpase, domain 2"/>
    <property type="match status" value="1"/>
</dbReference>
<dbReference type="InterPro" id="IPR004907">
    <property type="entry name" value="ATPase_V1-cplx_csu"/>
</dbReference>
<evidence type="ECO:0000256" key="2">
    <source>
        <dbReference type="ARBA" id="ARBA00022448"/>
    </source>
</evidence>
<dbReference type="GO" id="GO:0000221">
    <property type="term" value="C:vacuolar proton-transporting V-type ATPase, V1 domain"/>
    <property type="evidence" value="ECO:0007669"/>
    <property type="project" value="TreeGrafter"/>
</dbReference>
<reference evidence="6" key="1">
    <citation type="journal article" date="2020" name="Front. Microbiol.">
        <title>Phenotypic and Genetic Characterization of the Cheese Ripening Yeast Geotrichum candidum.</title>
        <authorList>
            <person name="Perkins V."/>
            <person name="Vignola S."/>
            <person name="Lessard M.H."/>
            <person name="Plante P.L."/>
            <person name="Corbeil J."/>
            <person name="Dugat-Bony E."/>
            <person name="Frenette M."/>
            <person name="Labrie S."/>
        </authorList>
    </citation>
    <scope>NUCLEOTIDE SEQUENCE</scope>
    <source>
        <strain evidence="6">LMA-70</strain>
    </source>
</reference>
<keyword evidence="3 5" id="KW-0375">Hydrogen ion transport</keyword>
<dbReference type="PANTHER" id="PTHR10137">
    <property type="entry name" value="V-TYPE PROTON ATPASE SUBUNIT C"/>
    <property type="match status" value="1"/>
</dbReference>
<dbReference type="AlphaFoldDB" id="A0A9P5G1H3"/>
<accession>A0A9P5G1H3</accession>
<evidence type="ECO:0000313" key="6">
    <source>
        <dbReference type="EMBL" id="KAF5096708.1"/>
    </source>
</evidence>
<dbReference type="PANTHER" id="PTHR10137:SF0">
    <property type="entry name" value="V-TYPE PROTON ATPASE SUBUNIT C"/>
    <property type="match status" value="1"/>
</dbReference>
<dbReference type="InterPro" id="IPR036132">
    <property type="entry name" value="Vac_ATP_synth_c_sf"/>
</dbReference>
<sequence length="356" mass="40409">MSNDLFYLISLPQNAAPNGGDPELQLESWYAENLNISPSDVTPFNIPVFKIGTLDSLVQQSEELAKLDGQFHGVVSKLSDIIDSVYEGNAAKIASAKKVNGKSPEAYIKSFSWTSSKYRVDKSIPELVDLLSKDTFSLDAEVRSTYANYTAAKTNLTTVDRKQTYTKEFLSTYETLTPMVVPRSASLIASDDEYALFNTTLFKKYVNEFTLKAREHKWTPREFKYSEEFIADLRQELQKATEQERKLWGDVVRLSQASYNDIIQNWTHLKAIHIFVEAVLRYGLPPNFINTAILVSQKHKKKVQDTLIAKFGYLGGNAFQKDKNGKLKADTDLHEYGAIVDAEYKPFVYEELELFA</sequence>
<dbReference type="EMBL" id="QQZK01000109">
    <property type="protein sequence ID" value="KAF5096708.1"/>
    <property type="molecule type" value="Genomic_DNA"/>
</dbReference>
<comment type="similarity">
    <text evidence="1 5">Belongs to the V-ATPase C subunit family.</text>
</comment>
<dbReference type="Gene3D" id="3.30.70.1180">
    <property type="entry name" value="Vacuolar atp synthase subunit c, domain 1"/>
    <property type="match status" value="1"/>
</dbReference>
<dbReference type="GO" id="GO:0046961">
    <property type="term" value="F:proton-transporting ATPase activity, rotational mechanism"/>
    <property type="evidence" value="ECO:0007669"/>
    <property type="project" value="InterPro"/>
</dbReference>
<comment type="subunit">
    <text evidence="5">V-ATPase is a heteromultimeric enzyme composed of a peripheral catalytic V1 complex (components A to H) attached to an integral membrane V0 proton pore complex.</text>
</comment>
<evidence type="ECO:0000256" key="4">
    <source>
        <dbReference type="ARBA" id="ARBA00023065"/>
    </source>
</evidence>
<dbReference type="Proteomes" id="UP000750522">
    <property type="component" value="Unassembled WGS sequence"/>
</dbReference>
<reference evidence="6" key="2">
    <citation type="submission" date="2020-01" db="EMBL/GenBank/DDBJ databases">
        <authorList>
            <person name="Perkins V."/>
            <person name="Lessard M.-H."/>
            <person name="Dugat-Bony E."/>
            <person name="Frenette M."/>
            <person name="Labrie S."/>
        </authorList>
    </citation>
    <scope>NUCLEOTIDE SEQUENCE</scope>
    <source>
        <strain evidence="6">LMA-70</strain>
    </source>
</reference>
<evidence type="ECO:0000313" key="7">
    <source>
        <dbReference type="Proteomes" id="UP000750522"/>
    </source>
</evidence>
<protein>
    <recommendedName>
        <fullName evidence="5">V-type proton ATPase subunit C</fullName>
    </recommendedName>
</protein>
<keyword evidence="4 5" id="KW-0406">Ion transport</keyword>
<comment type="caution">
    <text evidence="6">The sequence shown here is derived from an EMBL/GenBank/DDBJ whole genome shotgun (WGS) entry which is preliminary data.</text>
</comment>
<dbReference type="SUPFAM" id="SSF118203">
    <property type="entry name" value="Vacuolar ATP synthase subunit C"/>
    <property type="match status" value="1"/>
</dbReference>
<comment type="function">
    <text evidence="5">Subunit of the V1 complex of vacuolar(H+)-ATPase (V-ATPase), a multisubunit enzyme composed of a peripheral complex (V1) that hydrolyzes ATP and a membrane integral complex (V0) that translocates protons. V-ATPase is responsible for acidifying and maintaining the pH of intracellular compartments and in some cell types, is targeted to the plasma membrane, where it is responsible for acidifying the extracellular environment. Subunit C is necessary for the assembly of the catalytic sector of the enzyme and is likely to have a specific function in its catalytic activity.</text>
</comment>
<evidence type="ECO:0000256" key="1">
    <source>
        <dbReference type="ARBA" id="ARBA00006138"/>
    </source>
</evidence>
<keyword evidence="2 5" id="KW-0813">Transport</keyword>